<dbReference type="Gene3D" id="3.30.565.10">
    <property type="entry name" value="Histidine kinase-like ATPase, C-terminal domain"/>
    <property type="match status" value="1"/>
</dbReference>
<accession>A0ABW9Z7N4</accession>
<dbReference type="Pfam" id="PF02518">
    <property type="entry name" value="HATPase_c"/>
    <property type="match status" value="1"/>
</dbReference>
<keyword evidence="5" id="KW-0418">Kinase</keyword>
<dbReference type="PANTHER" id="PTHR43304:SF1">
    <property type="entry name" value="PAC DOMAIN-CONTAINING PROTEIN"/>
    <property type="match status" value="1"/>
</dbReference>
<keyword evidence="7" id="KW-0472">Membrane</keyword>
<evidence type="ECO:0000256" key="6">
    <source>
        <dbReference type="SAM" id="Coils"/>
    </source>
</evidence>
<dbReference type="SMART" id="SM00387">
    <property type="entry name" value="HATPase_c"/>
    <property type="match status" value="1"/>
</dbReference>
<evidence type="ECO:0000259" key="8">
    <source>
        <dbReference type="PROSITE" id="PS50109"/>
    </source>
</evidence>
<dbReference type="Pfam" id="PF05227">
    <property type="entry name" value="CHASE3"/>
    <property type="match status" value="1"/>
</dbReference>
<dbReference type="InterPro" id="IPR036097">
    <property type="entry name" value="HisK_dim/P_sf"/>
</dbReference>
<dbReference type="CDD" id="cd19410">
    <property type="entry name" value="HK9-like_sensor"/>
    <property type="match status" value="1"/>
</dbReference>
<feature type="transmembrane region" description="Helical" evidence="7">
    <location>
        <begin position="187"/>
        <end position="205"/>
    </location>
</feature>
<keyword evidence="10" id="KW-1185">Reference proteome</keyword>
<keyword evidence="4" id="KW-0808">Transferase</keyword>
<comment type="catalytic activity">
    <reaction evidence="1">
        <text>ATP + protein L-histidine = ADP + protein N-phospho-L-histidine.</text>
        <dbReference type="EC" id="2.7.13.3"/>
    </reaction>
</comment>
<dbReference type="RefSeq" id="WP_166536704.1">
    <property type="nucleotide sequence ID" value="NZ_JAABLM010000006.1"/>
</dbReference>
<sequence>MKNLSLKSIIDITFITILFVFAILGYSIYNRAEMVKQNRLLVNRTSNINATLEKMLSSTIDIETGSRGFTITGEDNYLEVYDNGRIELKTWIDSLKSMNETDASKLEKLDSIEVLIQNKANFSSLMIKTRKEKGMTEAISLVQKGRGRALMDSIRISIENYQQEALSTLEQALRETEENVQARNNNFFWFSGISFLLLGFSYYKIRQNATLLVREKEIQKNLLDELSYQNLQLNDFANITSHNLRAPAANITALISTLDEKSNVEEFQTVFQLLKKVAENLNESLNQLMEVLHIKKNKKIEKELLSFQEIYTKTIETLQGIILQSGAKFIVNFNDVPEIVYSRIYLESIFHNLISNAIKYKSADRIPEISISTHKTENSYCLKIQDNGLGIDLEKYGDKIFGMHQIFHNHPDAKGVGLFMTKAQIESLKGKISVESKAGKGTTFTVYF</sequence>
<keyword evidence="7" id="KW-0812">Transmembrane</keyword>
<name>A0ABW9Z7N4_9FLAO</name>
<evidence type="ECO:0000256" key="3">
    <source>
        <dbReference type="ARBA" id="ARBA00022553"/>
    </source>
</evidence>
<evidence type="ECO:0000256" key="4">
    <source>
        <dbReference type="ARBA" id="ARBA00022679"/>
    </source>
</evidence>
<dbReference type="PANTHER" id="PTHR43304">
    <property type="entry name" value="PHYTOCHROME-LIKE PROTEIN CPH1"/>
    <property type="match status" value="1"/>
</dbReference>
<dbReference type="EMBL" id="JAABLM010000006">
    <property type="protein sequence ID" value="NBL64878.1"/>
    <property type="molecule type" value="Genomic_DNA"/>
</dbReference>
<evidence type="ECO:0000313" key="9">
    <source>
        <dbReference type="EMBL" id="NBL64878.1"/>
    </source>
</evidence>
<gene>
    <name evidence="9" type="ORF">GV828_06650</name>
</gene>
<keyword evidence="7" id="KW-1133">Transmembrane helix</keyword>
<keyword evidence="6" id="KW-0175">Coiled coil</keyword>
<comment type="caution">
    <text evidence="9">The sequence shown here is derived from an EMBL/GenBank/DDBJ whole genome shotgun (WGS) entry which is preliminary data.</text>
</comment>
<protein>
    <recommendedName>
        <fullName evidence="2">histidine kinase</fullName>
        <ecNumber evidence="2">2.7.13.3</ecNumber>
    </recommendedName>
</protein>
<evidence type="ECO:0000256" key="1">
    <source>
        <dbReference type="ARBA" id="ARBA00000085"/>
    </source>
</evidence>
<dbReference type="EC" id="2.7.13.3" evidence="2"/>
<proteinExistence type="predicted"/>
<dbReference type="InterPro" id="IPR036890">
    <property type="entry name" value="HATPase_C_sf"/>
</dbReference>
<dbReference type="InterPro" id="IPR003594">
    <property type="entry name" value="HATPase_dom"/>
</dbReference>
<evidence type="ECO:0000256" key="5">
    <source>
        <dbReference type="ARBA" id="ARBA00022777"/>
    </source>
</evidence>
<organism evidence="9 10">
    <name type="scientific">Flavobacterium ichthyis</name>
    <dbReference type="NCBI Taxonomy" id="2698827"/>
    <lineage>
        <taxon>Bacteria</taxon>
        <taxon>Pseudomonadati</taxon>
        <taxon>Bacteroidota</taxon>
        <taxon>Flavobacteriia</taxon>
        <taxon>Flavobacteriales</taxon>
        <taxon>Flavobacteriaceae</taxon>
        <taxon>Flavobacterium</taxon>
    </lineage>
</organism>
<dbReference type="InterPro" id="IPR052162">
    <property type="entry name" value="Sensor_kinase/Photoreceptor"/>
</dbReference>
<dbReference type="InterPro" id="IPR007891">
    <property type="entry name" value="CHASE3"/>
</dbReference>
<evidence type="ECO:0000313" key="10">
    <source>
        <dbReference type="Proteomes" id="UP000798602"/>
    </source>
</evidence>
<evidence type="ECO:0000256" key="7">
    <source>
        <dbReference type="SAM" id="Phobius"/>
    </source>
</evidence>
<dbReference type="SUPFAM" id="SSF47384">
    <property type="entry name" value="Homodimeric domain of signal transducing histidine kinase"/>
    <property type="match status" value="1"/>
</dbReference>
<feature type="domain" description="Histidine kinase" evidence="8">
    <location>
        <begin position="239"/>
        <end position="448"/>
    </location>
</feature>
<dbReference type="Proteomes" id="UP000798602">
    <property type="component" value="Unassembled WGS sequence"/>
</dbReference>
<evidence type="ECO:0000256" key="2">
    <source>
        <dbReference type="ARBA" id="ARBA00012438"/>
    </source>
</evidence>
<dbReference type="PRINTS" id="PR00344">
    <property type="entry name" value="BCTRLSENSOR"/>
</dbReference>
<keyword evidence="3" id="KW-0597">Phosphoprotein</keyword>
<reference evidence="10" key="1">
    <citation type="submission" date="2020-01" db="EMBL/GenBank/DDBJ databases">
        <title>Sphingomonas sp. strain CSW-10.</title>
        <authorList>
            <person name="Chen W.-M."/>
        </authorList>
    </citation>
    <scope>NUCLEOTIDE SEQUENCE [LARGE SCALE GENOMIC DNA]</scope>
    <source>
        <strain evidence="10">NST-5</strain>
    </source>
</reference>
<dbReference type="SUPFAM" id="SSF55874">
    <property type="entry name" value="ATPase domain of HSP90 chaperone/DNA topoisomerase II/histidine kinase"/>
    <property type="match status" value="1"/>
</dbReference>
<feature type="coiled-coil region" evidence="6">
    <location>
        <begin position="271"/>
        <end position="298"/>
    </location>
</feature>
<dbReference type="PROSITE" id="PS50109">
    <property type="entry name" value="HIS_KIN"/>
    <property type="match status" value="1"/>
</dbReference>
<feature type="transmembrane region" description="Helical" evidence="7">
    <location>
        <begin position="12"/>
        <end position="29"/>
    </location>
</feature>
<dbReference type="InterPro" id="IPR004358">
    <property type="entry name" value="Sig_transdc_His_kin-like_C"/>
</dbReference>
<dbReference type="InterPro" id="IPR005467">
    <property type="entry name" value="His_kinase_dom"/>
</dbReference>